<keyword evidence="1" id="KW-1133">Transmembrane helix</keyword>
<feature type="transmembrane region" description="Helical" evidence="1">
    <location>
        <begin position="193"/>
        <end position="211"/>
    </location>
</feature>
<evidence type="ECO:0000313" key="3">
    <source>
        <dbReference type="EMBL" id="OAR04192.1"/>
    </source>
</evidence>
<dbReference type="AlphaFoldDB" id="A0A132N9H4"/>
<dbReference type="EMBL" id="JXBB01000023">
    <property type="protein sequence ID" value="OAR04192.1"/>
    <property type="molecule type" value="Genomic_DNA"/>
</dbReference>
<evidence type="ECO:0000313" key="6">
    <source>
        <dbReference type="Proteomes" id="UP000244180"/>
    </source>
</evidence>
<dbReference type="Proteomes" id="UP000243024">
    <property type="component" value="Unassembled WGS sequence"/>
</dbReference>
<reference evidence="4 6" key="2">
    <citation type="submission" date="2017-08" db="EMBL/GenBank/DDBJ databases">
        <title>Burning lignite coal seam in the remote Altai Mountains harbors a hydrogen-driven thermophilic microbial community.</title>
        <authorList>
            <person name="Kadnikov V.V."/>
            <person name="Mardanov A.V."/>
            <person name="Ivasenko D."/>
            <person name="Beletsky A.V."/>
            <person name="Karnachuk O.V."/>
            <person name="Ravin N.V."/>
        </authorList>
    </citation>
    <scope>NUCLEOTIDE SEQUENCE [LARGE SCALE GENOMIC DNA]</scope>
    <source>
        <strain evidence="4">AL33</strain>
    </source>
</reference>
<dbReference type="OrthoDB" id="2381061at2"/>
<keyword evidence="1" id="KW-0472">Membrane</keyword>
<feature type="transmembrane region" description="Helical" evidence="1">
    <location>
        <begin position="165"/>
        <end position="187"/>
    </location>
</feature>
<dbReference type="EMBL" id="PEBV01000003">
    <property type="protein sequence ID" value="PTQ54541.1"/>
    <property type="molecule type" value="Genomic_DNA"/>
</dbReference>
<evidence type="ECO:0000313" key="5">
    <source>
        <dbReference type="Proteomes" id="UP000243024"/>
    </source>
</evidence>
<reference evidence="2" key="3">
    <citation type="journal article" date="2021" name="Microbiology">
        <title>Metagenomic Analysis of the Microbial Community in the Underground Coal Fire Area (Kemerovo Region, Russia) Revealed Predominance of Thermophilic Members of the Phyla Deinococcus-thermus, Aquificae, and Firmicutes.</title>
        <authorList>
            <person name="Kadnikov V."/>
            <person name="Mardanov A.V."/>
            <person name="Beletsky A.V."/>
            <person name="Karnachuk O.V."/>
            <person name="Ravin N.V."/>
        </authorList>
    </citation>
    <scope>NUCLEOTIDE SEQUENCE</scope>
    <source>
        <strain evidence="2">RBS10-49</strain>
    </source>
</reference>
<feature type="transmembrane region" description="Helical" evidence="1">
    <location>
        <begin position="65"/>
        <end position="83"/>
    </location>
</feature>
<feature type="transmembrane region" description="Helical" evidence="1">
    <location>
        <begin position="95"/>
        <end position="114"/>
    </location>
</feature>
<dbReference type="Proteomes" id="UP000244180">
    <property type="component" value="Unassembled WGS sequence"/>
</dbReference>
<dbReference type="EMBL" id="JAHHQF010000050">
    <property type="protein sequence ID" value="MBT9282161.1"/>
    <property type="molecule type" value="Genomic_DNA"/>
</dbReference>
<feature type="transmembrane region" description="Helical" evidence="1">
    <location>
        <begin position="6"/>
        <end position="22"/>
    </location>
</feature>
<accession>A0A132N9H4</accession>
<feature type="transmembrane region" description="Helical" evidence="1">
    <location>
        <begin position="134"/>
        <end position="158"/>
    </location>
</feature>
<gene>
    <name evidence="4" type="ORF">HSCHL_0120</name>
    <name evidence="2" type="ORF">KM312_05830</name>
    <name evidence="3" type="ORF">SA87_06985</name>
</gene>
<evidence type="ECO:0000313" key="2">
    <source>
        <dbReference type="EMBL" id="MBT9282161.1"/>
    </source>
</evidence>
<protein>
    <submittedName>
        <fullName evidence="3">Uncharacterized protein</fullName>
    </submittedName>
</protein>
<feature type="transmembrane region" description="Helical" evidence="1">
    <location>
        <begin position="34"/>
        <end position="53"/>
    </location>
</feature>
<comment type="caution">
    <text evidence="3">The sequence shown here is derived from an EMBL/GenBank/DDBJ whole genome shotgun (WGS) entry which is preliminary data.</text>
</comment>
<dbReference type="RefSeq" id="WP_066201494.1">
    <property type="nucleotide sequence ID" value="NZ_CBCSAS010000008.1"/>
</dbReference>
<dbReference type="STRING" id="1484.SA87_06985"/>
<keyword evidence="5" id="KW-1185">Reference proteome</keyword>
<evidence type="ECO:0000313" key="4">
    <source>
        <dbReference type="EMBL" id="PTQ54541.1"/>
    </source>
</evidence>
<reference evidence="3 5" key="1">
    <citation type="submission" date="2015-09" db="EMBL/GenBank/DDBJ databases">
        <title>Draft genome sequence of Hydrogenibacillus schlegelii DSM 2000.</title>
        <authorList>
            <person name="Hemp J."/>
        </authorList>
    </citation>
    <scope>NUCLEOTIDE SEQUENCE [LARGE SCALE GENOMIC DNA]</scope>
    <source>
        <strain evidence="3 5">MA 48</strain>
    </source>
</reference>
<evidence type="ECO:0000256" key="1">
    <source>
        <dbReference type="SAM" id="Phobius"/>
    </source>
</evidence>
<organism evidence="3 5">
    <name type="scientific">Hydrogenibacillus schlegelii</name>
    <name type="common">Bacillus schlegelii</name>
    <dbReference type="NCBI Taxonomy" id="1484"/>
    <lineage>
        <taxon>Bacteria</taxon>
        <taxon>Bacillati</taxon>
        <taxon>Bacillota</taxon>
        <taxon>Bacilli</taxon>
        <taxon>Bacillales</taxon>
        <taxon>Bacillales Family X. Incertae Sedis</taxon>
        <taxon>Hydrogenibacillus</taxon>
    </lineage>
</organism>
<dbReference type="Proteomes" id="UP000748108">
    <property type="component" value="Unassembled WGS sequence"/>
</dbReference>
<keyword evidence="1" id="KW-0812">Transmembrane</keyword>
<name>A0A132N9H4_HYDSH</name>
<proteinExistence type="predicted"/>
<sequence length="228" mass="24478">MALWLFPLLAVFISLFFALDVFRAWQKRRRPSDGLFALSLFLFAAAAFGEFYGSAFGWNPVMYKIYYFPAIALVAFMAAGTLYARGSNWLSRGYLIAAVLLSAAFLVALIAAPVDPAIWTMKGPVGGEFMPGSVRIFSPLLSAVGGLILLGSAAYSWWQTRRDGFLIIFAAALVLSSGGVLAKYVALPEVLPLTELIGIALYYAGILRLGAAARRATEGGEKAAGSRS</sequence>